<evidence type="ECO:0000256" key="6">
    <source>
        <dbReference type="SAM" id="Coils"/>
    </source>
</evidence>
<evidence type="ECO:0000256" key="2">
    <source>
        <dbReference type="ARBA" id="ARBA00022475"/>
    </source>
</evidence>
<organism evidence="9 10">
    <name type="scientific">Rubripirellula amarantea</name>
    <dbReference type="NCBI Taxonomy" id="2527999"/>
    <lineage>
        <taxon>Bacteria</taxon>
        <taxon>Pseudomonadati</taxon>
        <taxon>Planctomycetota</taxon>
        <taxon>Planctomycetia</taxon>
        <taxon>Pirellulales</taxon>
        <taxon>Pirellulaceae</taxon>
        <taxon>Rubripirellula</taxon>
    </lineage>
</organism>
<dbReference type="OrthoDB" id="231505at2"/>
<comment type="caution">
    <text evidence="9">The sequence shown here is derived from an EMBL/GenBank/DDBJ whole genome shotgun (WGS) entry which is preliminary data.</text>
</comment>
<dbReference type="EMBL" id="SJPI01000001">
    <property type="protein sequence ID" value="TWT54101.1"/>
    <property type="molecule type" value="Genomic_DNA"/>
</dbReference>
<dbReference type="PANTHER" id="PTHR32309">
    <property type="entry name" value="TYROSINE-PROTEIN KINASE"/>
    <property type="match status" value="1"/>
</dbReference>
<evidence type="ECO:0000256" key="5">
    <source>
        <dbReference type="ARBA" id="ARBA00023136"/>
    </source>
</evidence>
<dbReference type="Pfam" id="PF02706">
    <property type="entry name" value="Wzz"/>
    <property type="match status" value="1"/>
</dbReference>
<comment type="subcellular location">
    <subcellularLocation>
        <location evidence="1">Cell membrane</location>
        <topology evidence="1">Multi-pass membrane protein</topology>
    </subcellularLocation>
</comment>
<dbReference type="PANTHER" id="PTHR32309:SF13">
    <property type="entry name" value="FERRIC ENTEROBACTIN TRANSPORT PROTEIN FEPE"/>
    <property type="match status" value="1"/>
</dbReference>
<dbReference type="AlphaFoldDB" id="A0A5C5WVE5"/>
<sequence>MQISFQQWFVAILRHRRLAVLVFCSVMALAVLVIVFAPREYTSEARVMLRIGRESVSVDPTASTVGDQLSLQNTRANEIQTAVGVMQSREIVDRVVDEVGADVVLSGRPMEEDGGGSSIGSLFGGMRGIVSGVIASLDPVPDHERATKALSEGVYIESTSESSVVTIAYTTKSPEVAQQIVASWVDNFITQHAKANYTEGSFQFFSDQGDLLRERLEKARHDLESIKSKSNLVTVAGQQKLLEAQLAKVRDGLLDTETEMSSVQSRLGAYDRILSESESMITSAVTGKMNEGRDLMRNRLFDLEVLEKDLESKFQKDHPKLVSIRNQLQDARNIVDTQDESREEITQAANPSYQQLVARKLVDKAALVGLEQKRQKLLEQRDEVLNEIGHLNGVEREVEMLESEVAILQGRYSDHAIKMEQARMHDVLAKKQITSVNVVQPATLQMRPVSPNKPVCAVMGFIAAMALALSLPMLIETTRTASQVSAVKRSSYDEYVPVNESLHEVSSTELEDHEALLPTTS</sequence>
<keyword evidence="4 7" id="KW-1133">Transmembrane helix</keyword>
<dbReference type="Proteomes" id="UP000316598">
    <property type="component" value="Unassembled WGS sequence"/>
</dbReference>
<evidence type="ECO:0000313" key="9">
    <source>
        <dbReference type="EMBL" id="TWT54101.1"/>
    </source>
</evidence>
<reference evidence="9 10" key="1">
    <citation type="submission" date="2019-02" db="EMBL/GenBank/DDBJ databases">
        <title>Deep-cultivation of Planctomycetes and their phenomic and genomic characterization uncovers novel biology.</title>
        <authorList>
            <person name="Wiegand S."/>
            <person name="Jogler M."/>
            <person name="Boedeker C."/>
            <person name="Pinto D."/>
            <person name="Vollmers J."/>
            <person name="Rivas-Marin E."/>
            <person name="Kohn T."/>
            <person name="Peeters S.H."/>
            <person name="Heuer A."/>
            <person name="Rast P."/>
            <person name="Oberbeckmann S."/>
            <person name="Bunk B."/>
            <person name="Jeske O."/>
            <person name="Meyerdierks A."/>
            <person name="Storesund J.E."/>
            <person name="Kallscheuer N."/>
            <person name="Luecker S."/>
            <person name="Lage O.M."/>
            <person name="Pohl T."/>
            <person name="Merkel B.J."/>
            <person name="Hornburger P."/>
            <person name="Mueller R.-W."/>
            <person name="Bruemmer F."/>
            <person name="Labrenz M."/>
            <person name="Spormann A.M."/>
            <person name="Op Den Camp H."/>
            <person name="Overmann J."/>
            <person name="Amann R."/>
            <person name="Jetten M.S.M."/>
            <person name="Mascher T."/>
            <person name="Medema M.H."/>
            <person name="Devos D.P."/>
            <person name="Kaster A.-K."/>
            <person name="Ovreas L."/>
            <person name="Rohde M."/>
            <person name="Galperin M.Y."/>
            <person name="Jogler C."/>
        </authorList>
    </citation>
    <scope>NUCLEOTIDE SEQUENCE [LARGE SCALE GENOMIC DNA]</scope>
    <source>
        <strain evidence="9 10">Pla22</strain>
    </source>
</reference>
<dbReference type="GO" id="GO:0004713">
    <property type="term" value="F:protein tyrosine kinase activity"/>
    <property type="evidence" value="ECO:0007669"/>
    <property type="project" value="TreeGrafter"/>
</dbReference>
<dbReference type="InterPro" id="IPR003856">
    <property type="entry name" value="LPS_length_determ_N"/>
</dbReference>
<feature type="coiled-coil region" evidence="6">
    <location>
        <begin position="367"/>
        <end position="411"/>
    </location>
</feature>
<proteinExistence type="predicted"/>
<dbReference type="RefSeq" id="WP_146514197.1">
    <property type="nucleotide sequence ID" value="NZ_SJPI01000001.1"/>
</dbReference>
<evidence type="ECO:0000313" key="10">
    <source>
        <dbReference type="Proteomes" id="UP000316598"/>
    </source>
</evidence>
<evidence type="ECO:0000256" key="1">
    <source>
        <dbReference type="ARBA" id="ARBA00004651"/>
    </source>
</evidence>
<keyword evidence="6" id="KW-0175">Coiled coil</keyword>
<keyword evidence="2" id="KW-1003">Cell membrane</keyword>
<evidence type="ECO:0000256" key="4">
    <source>
        <dbReference type="ARBA" id="ARBA00022989"/>
    </source>
</evidence>
<keyword evidence="10" id="KW-1185">Reference proteome</keyword>
<feature type="domain" description="Polysaccharide chain length determinant N-terminal" evidence="8">
    <location>
        <begin position="2"/>
        <end position="98"/>
    </location>
</feature>
<dbReference type="InterPro" id="IPR050445">
    <property type="entry name" value="Bact_polysacc_biosynth/exp"/>
</dbReference>
<evidence type="ECO:0000259" key="8">
    <source>
        <dbReference type="Pfam" id="PF02706"/>
    </source>
</evidence>
<name>A0A5C5WVE5_9BACT</name>
<feature type="transmembrane region" description="Helical" evidence="7">
    <location>
        <begin position="18"/>
        <end position="38"/>
    </location>
</feature>
<keyword evidence="3 7" id="KW-0812">Transmembrane</keyword>
<accession>A0A5C5WVE5</accession>
<dbReference type="GO" id="GO:0005886">
    <property type="term" value="C:plasma membrane"/>
    <property type="evidence" value="ECO:0007669"/>
    <property type="project" value="UniProtKB-SubCell"/>
</dbReference>
<evidence type="ECO:0000256" key="7">
    <source>
        <dbReference type="SAM" id="Phobius"/>
    </source>
</evidence>
<gene>
    <name evidence="9" type="ORF">Pla22_17360</name>
</gene>
<keyword evidence="5 7" id="KW-0472">Membrane</keyword>
<protein>
    <submittedName>
        <fullName evidence="9">Chain length determinant protein</fullName>
    </submittedName>
</protein>
<evidence type="ECO:0000256" key="3">
    <source>
        <dbReference type="ARBA" id="ARBA00022692"/>
    </source>
</evidence>